<name>A0A8S1H259_9PELO</name>
<dbReference type="AlphaFoldDB" id="A0A8S1H259"/>
<gene>
    <name evidence="2" type="ORF">CAUJ_LOCUS5331</name>
</gene>
<evidence type="ECO:0000313" key="3">
    <source>
        <dbReference type="Proteomes" id="UP000835052"/>
    </source>
</evidence>
<proteinExistence type="predicted"/>
<dbReference type="PROSITE" id="PS51257">
    <property type="entry name" value="PROKAR_LIPOPROTEIN"/>
    <property type="match status" value="1"/>
</dbReference>
<protein>
    <submittedName>
        <fullName evidence="2">Uncharacterized protein</fullName>
    </submittedName>
</protein>
<accession>A0A8S1H259</accession>
<evidence type="ECO:0000313" key="2">
    <source>
        <dbReference type="EMBL" id="CAD6189412.1"/>
    </source>
</evidence>
<evidence type="ECO:0000256" key="1">
    <source>
        <dbReference type="SAM" id="MobiDB-lite"/>
    </source>
</evidence>
<comment type="caution">
    <text evidence="2">The sequence shown here is derived from an EMBL/GenBank/DDBJ whole genome shotgun (WGS) entry which is preliminary data.</text>
</comment>
<organism evidence="2 3">
    <name type="scientific">Caenorhabditis auriculariae</name>
    <dbReference type="NCBI Taxonomy" id="2777116"/>
    <lineage>
        <taxon>Eukaryota</taxon>
        <taxon>Metazoa</taxon>
        <taxon>Ecdysozoa</taxon>
        <taxon>Nematoda</taxon>
        <taxon>Chromadorea</taxon>
        <taxon>Rhabditida</taxon>
        <taxon>Rhabditina</taxon>
        <taxon>Rhabditomorpha</taxon>
        <taxon>Rhabditoidea</taxon>
        <taxon>Rhabditidae</taxon>
        <taxon>Peloderinae</taxon>
        <taxon>Caenorhabditis</taxon>
    </lineage>
</organism>
<sequence>MRHHMFGGDLWLFSDSRQPFEDPLIMPNCLFGACNCRFVIQKWKVEDRKQKAATFPKKRHREHMSNPLGARRGVGDKWVFASNIVPNGDAMSYESKRGVCKKQDGTEDGSASKLLVMTSLFRQGVISTALKKRRQFDQGIDPLDPESQRQGGHGGFHHGFPHGFHHFGGGGGGGGEYTYKFHF</sequence>
<keyword evidence="3" id="KW-1185">Reference proteome</keyword>
<dbReference type="EMBL" id="CAJGYM010000010">
    <property type="protein sequence ID" value="CAD6189412.1"/>
    <property type="molecule type" value="Genomic_DNA"/>
</dbReference>
<feature type="region of interest" description="Disordered" evidence="1">
    <location>
        <begin position="137"/>
        <end position="161"/>
    </location>
</feature>
<reference evidence="2" key="1">
    <citation type="submission" date="2020-10" db="EMBL/GenBank/DDBJ databases">
        <authorList>
            <person name="Kikuchi T."/>
        </authorList>
    </citation>
    <scope>NUCLEOTIDE SEQUENCE</scope>
    <source>
        <strain evidence="2">NKZ352</strain>
    </source>
</reference>
<dbReference type="Proteomes" id="UP000835052">
    <property type="component" value="Unassembled WGS sequence"/>
</dbReference>